<proteinExistence type="inferred from homology"/>
<dbReference type="Gene3D" id="2.40.170.20">
    <property type="entry name" value="TonB-dependent receptor, beta-barrel domain"/>
    <property type="match status" value="1"/>
</dbReference>
<dbReference type="InterPro" id="IPR012910">
    <property type="entry name" value="Plug_dom"/>
</dbReference>
<dbReference type="PANTHER" id="PTHR32552:SF90">
    <property type="entry name" value="METAL-PSEUDOPALINE RECEPTOR CNTO"/>
    <property type="match status" value="1"/>
</dbReference>
<comment type="similarity">
    <text evidence="2 10 11">Belongs to the TonB-dependent receptor family.</text>
</comment>
<keyword evidence="5 10" id="KW-0812">Transmembrane</keyword>
<evidence type="ECO:0000259" key="14">
    <source>
        <dbReference type="Pfam" id="PF07715"/>
    </source>
</evidence>
<dbReference type="InterPro" id="IPR037066">
    <property type="entry name" value="Plug_dom_sf"/>
</dbReference>
<keyword evidence="9 10" id="KW-0998">Cell outer membrane</keyword>
<accession>A0ABY2UJB8</accession>
<name>A0ABY2UJB8_9GAMM</name>
<feature type="signal peptide" evidence="12">
    <location>
        <begin position="1"/>
        <end position="40"/>
    </location>
</feature>
<dbReference type="InterPro" id="IPR000531">
    <property type="entry name" value="Beta-barrel_TonB"/>
</dbReference>
<dbReference type="Gene3D" id="2.170.130.10">
    <property type="entry name" value="TonB-dependent receptor, plug domain"/>
    <property type="match status" value="1"/>
</dbReference>
<evidence type="ECO:0000256" key="10">
    <source>
        <dbReference type="PROSITE-ProRule" id="PRU01360"/>
    </source>
</evidence>
<evidence type="ECO:0000256" key="8">
    <source>
        <dbReference type="ARBA" id="ARBA00023170"/>
    </source>
</evidence>
<keyword evidence="7 10" id="KW-0472">Membrane</keyword>
<evidence type="ECO:0000259" key="13">
    <source>
        <dbReference type="Pfam" id="PF00593"/>
    </source>
</evidence>
<evidence type="ECO:0000256" key="2">
    <source>
        <dbReference type="ARBA" id="ARBA00009810"/>
    </source>
</evidence>
<dbReference type="InterPro" id="IPR039426">
    <property type="entry name" value="TonB-dep_rcpt-like"/>
</dbReference>
<dbReference type="SUPFAM" id="SSF56935">
    <property type="entry name" value="Porins"/>
    <property type="match status" value="1"/>
</dbReference>
<evidence type="ECO:0000256" key="1">
    <source>
        <dbReference type="ARBA" id="ARBA00004571"/>
    </source>
</evidence>
<keyword evidence="4 10" id="KW-1134">Transmembrane beta strand</keyword>
<dbReference type="PROSITE" id="PS52016">
    <property type="entry name" value="TONB_DEPENDENT_REC_3"/>
    <property type="match status" value="1"/>
</dbReference>
<evidence type="ECO:0000256" key="12">
    <source>
        <dbReference type="SAM" id="SignalP"/>
    </source>
</evidence>
<evidence type="ECO:0000256" key="5">
    <source>
        <dbReference type="ARBA" id="ARBA00022692"/>
    </source>
</evidence>
<evidence type="ECO:0000256" key="11">
    <source>
        <dbReference type="RuleBase" id="RU003357"/>
    </source>
</evidence>
<dbReference type="InterPro" id="IPR010105">
    <property type="entry name" value="TonB_sidphr_rcpt"/>
</dbReference>
<evidence type="ECO:0000256" key="7">
    <source>
        <dbReference type="ARBA" id="ARBA00023136"/>
    </source>
</evidence>
<feature type="chain" id="PRO_5046485740" evidence="12">
    <location>
        <begin position="41"/>
        <end position="723"/>
    </location>
</feature>
<reference evidence="15 16" key="1">
    <citation type="submission" date="2019-05" db="EMBL/GenBank/DDBJ databases">
        <title>Microbulbifer harenosus sp. nov., an alginate-degrading bacterium isolated from coastal sand.</title>
        <authorList>
            <person name="Huang H."/>
            <person name="Mo K."/>
            <person name="Bao S."/>
        </authorList>
    </citation>
    <scope>NUCLEOTIDE SEQUENCE [LARGE SCALE GENOMIC DNA]</scope>
    <source>
        <strain evidence="15 16">HB161719</strain>
    </source>
</reference>
<keyword evidence="12" id="KW-0732">Signal</keyword>
<keyword evidence="16" id="KW-1185">Reference proteome</keyword>
<organism evidence="15 16">
    <name type="scientific">Microbulbifer harenosus</name>
    <dbReference type="NCBI Taxonomy" id="2576840"/>
    <lineage>
        <taxon>Bacteria</taxon>
        <taxon>Pseudomonadati</taxon>
        <taxon>Pseudomonadota</taxon>
        <taxon>Gammaproteobacteria</taxon>
        <taxon>Cellvibrionales</taxon>
        <taxon>Microbulbiferaceae</taxon>
        <taxon>Microbulbifer</taxon>
    </lineage>
</organism>
<evidence type="ECO:0000313" key="15">
    <source>
        <dbReference type="EMBL" id="TLM78127.1"/>
    </source>
</evidence>
<dbReference type="Proteomes" id="UP000306791">
    <property type="component" value="Unassembled WGS sequence"/>
</dbReference>
<dbReference type="Pfam" id="PF07715">
    <property type="entry name" value="Plug"/>
    <property type="match status" value="1"/>
</dbReference>
<keyword evidence="3 10" id="KW-0813">Transport</keyword>
<feature type="domain" description="TonB-dependent receptor plug" evidence="14">
    <location>
        <begin position="69"/>
        <end position="171"/>
    </location>
</feature>
<dbReference type="InterPro" id="IPR036942">
    <property type="entry name" value="Beta-barrel_TonB_sf"/>
</dbReference>
<protein>
    <submittedName>
        <fullName evidence="15">TonB-dependent siderophore receptor</fullName>
    </submittedName>
</protein>
<keyword evidence="6 11" id="KW-0798">TonB box</keyword>
<evidence type="ECO:0000313" key="16">
    <source>
        <dbReference type="Proteomes" id="UP000306791"/>
    </source>
</evidence>
<evidence type="ECO:0000256" key="4">
    <source>
        <dbReference type="ARBA" id="ARBA00022452"/>
    </source>
</evidence>
<evidence type="ECO:0000256" key="3">
    <source>
        <dbReference type="ARBA" id="ARBA00022448"/>
    </source>
</evidence>
<comment type="subcellular location">
    <subcellularLocation>
        <location evidence="1 10">Cell outer membrane</location>
        <topology evidence="1 10">Multi-pass membrane protein</topology>
    </subcellularLocation>
</comment>
<gene>
    <name evidence="15" type="ORF">FDY93_06795</name>
</gene>
<dbReference type="EMBL" id="VANI01000007">
    <property type="protein sequence ID" value="TLM78127.1"/>
    <property type="molecule type" value="Genomic_DNA"/>
</dbReference>
<evidence type="ECO:0000256" key="6">
    <source>
        <dbReference type="ARBA" id="ARBA00023077"/>
    </source>
</evidence>
<dbReference type="CDD" id="cd01347">
    <property type="entry name" value="ligand_gated_channel"/>
    <property type="match status" value="1"/>
</dbReference>
<dbReference type="PANTHER" id="PTHR32552">
    <property type="entry name" value="FERRICHROME IRON RECEPTOR-RELATED"/>
    <property type="match status" value="1"/>
</dbReference>
<evidence type="ECO:0000256" key="9">
    <source>
        <dbReference type="ARBA" id="ARBA00023237"/>
    </source>
</evidence>
<dbReference type="NCBIfam" id="TIGR01783">
    <property type="entry name" value="TonB-siderophor"/>
    <property type="match status" value="1"/>
</dbReference>
<comment type="caution">
    <text evidence="15">The sequence shown here is derived from an EMBL/GenBank/DDBJ whole genome shotgun (WGS) entry which is preliminary data.</text>
</comment>
<keyword evidence="8 15" id="KW-0675">Receptor</keyword>
<sequence>MMYHIFKSTAPPMSQHVQFFHLPTMTTAALLLGLWQSACAQETDNDDRVEEEVVVIAQKQPYRGDVNPESLPQSVQILSGDLLAAQGITDLQSALDLAGSVARQNDLGGIQTTYAIRGFAGDESMPSGYLVNGFSAGRGFSGLRDVSNVERMEIMKGPGSALYGRSEPGGTINLVTKKPQFTTEGYLQASAGSYDSYRLEGDYTGPLNENIAYRINGAVADSTGFRHTQPRKYALAPSVLFHLSEHTTLSYELELVRQQALFDRGIVAVGGDPDVLPVTRYLGDPENGPSEIRAAGHQMVLQHELQNGWTLLGGLGYRDSTLTSYSADAELSDGRQLLLTDGRTLTRQRRSRDYAADDLSGRLELTGSLATGPLTHHLLLGADAYEFELDFSLGRWRVDYGSMDPTYAIDIFNPDYTGVRPQPAPQINQLQVQRTRGIYLQDQIDLTDQWKMLLGVRFDDFDQSIDDRLSGLRSTMAQTATSPRAGLVFEATPELSIYASFSEGFRPNTGSDYYGTAFDPEESSSYETGIKAATEDGRTTATLALFRAKKSNVLTADPANPGFSAALGEAQSEGVEVDLSAELARNLNLIFSYAYVDAETSNDVVNLDWGVEIPAGSRLINIPQHAGHLSLSQDFTIAGAPASVRLGVQYVDERLGETVDPDYVLPAYTLLNLSGSYTPAAKVALFAHIDNLLDERHYVSSYHKLWTMPGAPRTFSVGIRYDL</sequence>
<dbReference type="Pfam" id="PF00593">
    <property type="entry name" value="TonB_dep_Rec_b-barrel"/>
    <property type="match status" value="1"/>
</dbReference>
<feature type="domain" description="TonB-dependent receptor-like beta-barrel" evidence="13">
    <location>
        <begin position="243"/>
        <end position="692"/>
    </location>
</feature>